<organism evidence="2 3">
    <name type="scientific">Prauserella isguenensis</name>
    <dbReference type="NCBI Taxonomy" id="1470180"/>
    <lineage>
        <taxon>Bacteria</taxon>
        <taxon>Bacillati</taxon>
        <taxon>Actinomycetota</taxon>
        <taxon>Actinomycetes</taxon>
        <taxon>Pseudonocardiales</taxon>
        <taxon>Pseudonocardiaceae</taxon>
        <taxon>Prauserella</taxon>
    </lineage>
</organism>
<feature type="transmembrane region" description="Helical" evidence="1">
    <location>
        <begin position="48"/>
        <end position="66"/>
    </location>
</feature>
<keyword evidence="1" id="KW-0812">Transmembrane</keyword>
<dbReference type="Proteomes" id="UP000550714">
    <property type="component" value="Unassembled WGS sequence"/>
</dbReference>
<feature type="transmembrane region" description="Helical" evidence="1">
    <location>
        <begin position="164"/>
        <end position="188"/>
    </location>
</feature>
<dbReference type="AlphaFoldDB" id="A0A839RVL7"/>
<evidence type="ECO:0000313" key="2">
    <source>
        <dbReference type="EMBL" id="MBB3049718.1"/>
    </source>
</evidence>
<keyword evidence="3" id="KW-1185">Reference proteome</keyword>
<gene>
    <name evidence="2" type="ORF">FHS23_000713</name>
</gene>
<dbReference type="Pfam" id="PF14808">
    <property type="entry name" value="TMEM164"/>
    <property type="match status" value="1"/>
</dbReference>
<keyword evidence="1" id="KW-0472">Membrane</keyword>
<reference evidence="2 3" key="1">
    <citation type="submission" date="2020-08" db="EMBL/GenBank/DDBJ databases">
        <title>Genomic Encyclopedia of Type Strains, Phase III (KMG-III): the genomes of soil and plant-associated and newly described type strains.</title>
        <authorList>
            <person name="Whitman W."/>
        </authorList>
    </citation>
    <scope>NUCLEOTIDE SEQUENCE [LARGE SCALE GENOMIC DNA]</scope>
    <source>
        <strain evidence="2 3">CECT 8577</strain>
    </source>
</reference>
<comment type="caution">
    <text evidence="2">The sequence shown here is derived from an EMBL/GenBank/DDBJ whole genome shotgun (WGS) entry which is preliminary data.</text>
</comment>
<accession>A0A839RVL7</accession>
<feature type="transmembrane region" description="Helical" evidence="1">
    <location>
        <begin position="18"/>
        <end position="36"/>
    </location>
</feature>
<dbReference type="NCBIfam" id="TIGR02206">
    <property type="entry name" value="intg_mem_TP0381"/>
    <property type="match status" value="1"/>
</dbReference>
<feature type="transmembrane region" description="Helical" evidence="1">
    <location>
        <begin position="208"/>
        <end position="227"/>
    </location>
</feature>
<feature type="transmembrane region" description="Helical" evidence="1">
    <location>
        <begin position="133"/>
        <end position="152"/>
    </location>
</feature>
<sequence length="237" mass="26016">MEPVVTAAAEFSPDGSSHWLAVGIFAVGAPLVVHLGRKQRTTGRAQRFSRVFAVTIVLVSAADLLYEAVPPTLERSVPLHLSDLVPLVAAYALYFRRAWAHALAYYWGVALSTQALISPALTGPDFPHANYLLFWGSHLLAVLAAIYLTWGLGMRVDWRSYRLAVAVTVGWAAATMTFNAVAGTNYGFLNGKSDTASILDVLGPWPWYLLPVAALLLAVWALMTWPWTRLRDRDHVT</sequence>
<evidence type="ECO:0000256" key="1">
    <source>
        <dbReference type="SAM" id="Phobius"/>
    </source>
</evidence>
<proteinExistence type="predicted"/>
<protein>
    <submittedName>
        <fullName evidence="2">Putative integral membrane protein (TIGR02206 family)</fullName>
    </submittedName>
</protein>
<dbReference type="EMBL" id="JACHWU010000001">
    <property type="protein sequence ID" value="MBB3049718.1"/>
    <property type="molecule type" value="Genomic_DNA"/>
</dbReference>
<dbReference type="InterPro" id="IPR011737">
    <property type="entry name" value="CHP02206_TP0381"/>
</dbReference>
<feature type="transmembrane region" description="Helical" evidence="1">
    <location>
        <begin position="102"/>
        <end position="121"/>
    </location>
</feature>
<dbReference type="RefSeq" id="WP_343053615.1">
    <property type="nucleotide sequence ID" value="NZ_JACHWU010000001.1"/>
</dbReference>
<name>A0A839RVL7_9PSEU</name>
<keyword evidence="1" id="KW-1133">Transmembrane helix</keyword>
<evidence type="ECO:0000313" key="3">
    <source>
        <dbReference type="Proteomes" id="UP000550714"/>
    </source>
</evidence>
<feature type="transmembrane region" description="Helical" evidence="1">
    <location>
        <begin position="78"/>
        <end position="95"/>
    </location>
</feature>